<keyword evidence="3" id="KW-1185">Reference proteome</keyword>
<protein>
    <submittedName>
        <fullName evidence="2">Uncharacterized protein</fullName>
    </submittedName>
</protein>
<evidence type="ECO:0000313" key="2">
    <source>
        <dbReference type="EMBL" id="GAA2410101.1"/>
    </source>
</evidence>
<evidence type="ECO:0000313" key="3">
    <source>
        <dbReference type="Proteomes" id="UP001501231"/>
    </source>
</evidence>
<keyword evidence="1" id="KW-1133">Transmembrane helix</keyword>
<accession>A0ABN3IQQ1</accession>
<name>A0ABN3IQQ1_9ACTN</name>
<dbReference type="EMBL" id="BAAARW010000006">
    <property type="protein sequence ID" value="GAA2410101.1"/>
    <property type="molecule type" value="Genomic_DNA"/>
</dbReference>
<proteinExistence type="predicted"/>
<keyword evidence="1" id="KW-0472">Membrane</keyword>
<dbReference type="Proteomes" id="UP001501231">
    <property type="component" value="Unassembled WGS sequence"/>
</dbReference>
<sequence length="110" mass="11038">MREFAALVRPGKRLGAVWRGDLPAIVAYAVVVSGMNFACFSAIGHIPLGVATAIELLGPLDVAWVLPALAGLALLTVPGETAGIGLAFAAAAAAHGYAGSRCAPANCALR</sequence>
<gene>
    <name evidence="2" type="ORF">GCM10010191_18510</name>
</gene>
<feature type="transmembrane region" description="Helical" evidence="1">
    <location>
        <begin position="64"/>
        <end position="91"/>
    </location>
</feature>
<reference evidence="2 3" key="1">
    <citation type="journal article" date="2019" name="Int. J. Syst. Evol. Microbiol.">
        <title>The Global Catalogue of Microorganisms (GCM) 10K type strain sequencing project: providing services to taxonomists for standard genome sequencing and annotation.</title>
        <authorList>
            <consortium name="The Broad Institute Genomics Platform"/>
            <consortium name="The Broad Institute Genome Sequencing Center for Infectious Disease"/>
            <person name="Wu L."/>
            <person name="Ma J."/>
        </authorList>
    </citation>
    <scope>NUCLEOTIDE SEQUENCE [LARGE SCALE GENOMIC DNA]</scope>
    <source>
        <strain evidence="2 3">JCM 3325</strain>
    </source>
</reference>
<dbReference type="RefSeq" id="WP_344588235.1">
    <property type="nucleotide sequence ID" value="NZ_BAAARW010000006.1"/>
</dbReference>
<evidence type="ECO:0000256" key="1">
    <source>
        <dbReference type="SAM" id="Phobius"/>
    </source>
</evidence>
<comment type="caution">
    <text evidence="2">The sequence shown here is derived from an EMBL/GenBank/DDBJ whole genome shotgun (WGS) entry which is preliminary data.</text>
</comment>
<keyword evidence="1" id="KW-0812">Transmembrane</keyword>
<organism evidence="2 3">
    <name type="scientific">Actinomadura vinacea</name>
    <dbReference type="NCBI Taxonomy" id="115336"/>
    <lineage>
        <taxon>Bacteria</taxon>
        <taxon>Bacillati</taxon>
        <taxon>Actinomycetota</taxon>
        <taxon>Actinomycetes</taxon>
        <taxon>Streptosporangiales</taxon>
        <taxon>Thermomonosporaceae</taxon>
        <taxon>Actinomadura</taxon>
    </lineage>
</organism>
<feature type="transmembrane region" description="Helical" evidence="1">
    <location>
        <begin position="21"/>
        <end position="44"/>
    </location>
</feature>